<dbReference type="PANTHER" id="PTHR12429">
    <property type="entry name" value="NEURALIZED"/>
    <property type="match status" value="1"/>
</dbReference>
<dbReference type="GO" id="GO:0061630">
    <property type="term" value="F:ubiquitin protein ligase activity"/>
    <property type="evidence" value="ECO:0007669"/>
    <property type="project" value="TreeGrafter"/>
</dbReference>
<accession>A0A8J2JFS5</accession>
<dbReference type="Pfam" id="PF07177">
    <property type="entry name" value="Neuralized"/>
    <property type="match status" value="1"/>
</dbReference>
<feature type="domain" description="SOCS box" evidence="2">
    <location>
        <begin position="264"/>
        <end position="300"/>
    </location>
</feature>
<feature type="region of interest" description="Disordered" evidence="1">
    <location>
        <begin position="126"/>
        <end position="186"/>
    </location>
</feature>
<dbReference type="EMBL" id="CAJVCH010016392">
    <property type="protein sequence ID" value="CAG7681493.1"/>
    <property type="molecule type" value="Genomic_DNA"/>
</dbReference>
<dbReference type="PROSITE" id="PS50225">
    <property type="entry name" value="SOCS"/>
    <property type="match status" value="1"/>
</dbReference>
<feature type="compositionally biased region" description="Basic and acidic residues" evidence="1">
    <location>
        <begin position="127"/>
        <end position="153"/>
    </location>
</feature>
<keyword evidence="4" id="KW-1185">Reference proteome</keyword>
<dbReference type="Pfam" id="PF07525">
    <property type="entry name" value="SOCS_box"/>
    <property type="match status" value="1"/>
</dbReference>
<dbReference type="SMART" id="SM00253">
    <property type="entry name" value="SOCS"/>
    <property type="match status" value="1"/>
</dbReference>
<evidence type="ECO:0000256" key="1">
    <source>
        <dbReference type="SAM" id="MobiDB-lite"/>
    </source>
</evidence>
<dbReference type="FunFam" id="1.10.750.20:FF:000001">
    <property type="entry name" value="Ankyrin repeat and SOCS box containing 1"/>
    <property type="match status" value="1"/>
</dbReference>
<dbReference type="PANTHER" id="PTHR12429:SF8">
    <property type="entry name" value="NEURALIZED-LIKE PROTEIN 2"/>
    <property type="match status" value="1"/>
</dbReference>
<dbReference type="InterPro" id="IPR006573">
    <property type="entry name" value="NHR_dom"/>
</dbReference>
<dbReference type="CDD" id="cd03717">
    <property type="entry name" value="SOCS_SOCS_like"/>
    <property type="match status" value="1"/>
</dbReference>
<dbReference type="SMART" id="SM00969">
    <property type="entry name" value="SOCS_box"/>
    <property type="match status" value="1"/>
</dbReference>
<dbReference type="Proteomes" id="UP000708208">
    <property type="component" value="Unassembled WGS sequence"/>
</dbReference>
<evidence type="ECO:0000313" key="3">
    <source>
        <dbReference type="EMBL" id="CAG7681493.1"/>
    </source>
</evidence>
<feature type="compositionally biased region" description="Acidic residues" evidence="1">
    <location>
        <begin position="165"/>
        <end position="179"/>
    </location>
</feature>
<protein>
    <recommendedName>
        <fullName evidence="2">SOCS box domain-containing protein</fullName>
    </recommendedName>
</protein>
<gene>
    <name evidence="3" type="ORF">AFUS01_LOCUS2810</name>
</gene>
<proteinExistence type="predicted"/>
<dbReference type="InterPro" id="IPR001496">
    <property type="entry name" value="SOCS_box"/>
</dbReference>
<organism evidence="3 4">
    <name type="scientific">Allacma fusca</name>
    <dbReference type="NCBI Taxonomy" id="39272"/>
    <lineage>
        <taxon>Eukaryota</taxon>
        <taxon>Metazoa</taxon>
        <taxon>Ecdysozoa</taxon>
        <taxon>Arthropoda</taxon>
        <taxon>Hexapoda</taxon>
        <taxon>Collembola</taxon>
        <taxon>Symphypleona</taxon>
        <taxon>Sminthuridae</taxon>
        <taxon>Allacma</taxon>
    </lineage>
</organism>
<evidence type="ECO:0000313" key="4">
    <source>
        <dbReference type="Proteomes" id="UP000708208"/>
    </source>
</evidence>
<dbReference type="AlphaFoldDB" id="A0A8J2JFS5"/>
<comment type="caution">
    <text evidence="3">The sequence shown here is derived from an EMBL/GenBank/DDBJ whole genome shotgun (WGS) entry which is preliminary data.</text>
</comment>
<evidence type="ECO:0000259" key="2">
    <source>
        <dbReference type="PROSITE" id="PS50225"/>
    </source>
</evidence>
<name>A0A8J2JFS5_9HEXA</name>
<dbReference type="OrthoDB" id="10059069at2759"/>
<dbReference type="InterPro" id="IPR037962">
    <property type="entry name" value="Neuralized"/>
</dbReference>
<reference evidence="3" key="1">
    <citation type="submission" date="2021-06" db="EMBL/GenBank/DDBJ databases">
        <authorList>
            <person name="Hodson N. C."/>
            <person name="Mongue J. A."/>
            <person name="Jaron S. K."/>
        </authorList>
    </citation>
    <scope>NUCLEOTIDE SEQUENCE</scope>
</reference>
<sequence length="349" mass="39880">MRGLGRFMEVMRFENAVRTRSIEVSLPPWIQHSFGKQWHYGVEIEENELGWSGHMRTGLTQLDPNSEFELPLYALPDLVSMGPSWLYAITKTHNNVYEAQNQALHNNQGQGADDIVHEMNENLESLDIERQSVDTPRLQEQHSMEMQRPQEVRQRRRTNTQNVSLEDDNNGAGEEESENNDNISRNQSIVLVREGEFFMTPRGYIPRRALMPNPGEDGKADMHFIINGEDQGHCARDIPYQNAPLYAVVDVYGSTKQVRIVQLKSRSNTLQSLCRDAIRQKIQTSGIKSLPLPRSLKNYLMCTVKSMSPIQASSYIVMDMACLFSVKLSHMFVLNVFSSDPDETNNKDC</sequence>